<keyword evidence="4" id="KW-1185">Reference proteome</keyword>
<evidence type="ECO:0000256" key="1">
    <source>
        <dbReference type="SAM" id="Phobius"/>
    </source>
</evidence>
<comment type="caution">
    <text evidence="3">The sequence shown here is derived from an EMBL/GenBank/DDBJ whole genome shotgun (WGS) entry which is preliminary data.</text>
</comment>
<evidence type="ECO:0000259" key="2">
    <source>
        <dbReference type="Pfam" id="PF08308"/>
    </source>
</evidence>
<sequence>MLDENRRPLMTVAAVVVVLAVLIGGFLLLRGGSEAKLSVQSIPNDLTLTIDGHQVAANGDVKVKPGTHTLVGERRGFRTYTTTITARSGDNLSFKMYLYANSAEGRQWGQNNPSQERELEAEAGRKFDQTQARLRQKYPIMAKLPYIGPGFEVDYTNSKTDPKNPEAISVTIDVFGPDGRTKALQWIQFNGWDPASLDIIWSTSKP</sequence>
<evidence type="ECO:0000313" key="4">
    <source>
        <dbReference type="Proteomes" id="UP001501705"/>
    </source>
</evidence>
<keyword evidence="1" id="KW-0812">Transmembrane</keyword>
<reference evidence="3 4" key="1">
    <citation type="journal article" date="2019" name="Int. J. Syst. Evol. Microbiol.">
        <title>The Global Catalogue of Microorganisms (GCM) 10K type strain sequencing project: providing services to taxonomists for standard genome sequencing and annotation.</title>
        <authorList>
            <consortium name="The Broad Institute Genomics Platform"/>
            <consortium name="The Broad Institute Genome Sequencing Center for Infectious Disease"/>
            <person name="Wu L."/>
            <person name="Ma J."/>
        </authorList>
    </citation>
    <scope>NUCLEOTIDE SEQUENCE [LARGE SCALE GENOMIC DNA]</scope>
    <source>
        <strain evidence="3 4">JCM 15572</strain>
    </source>
</reference>
<proteinExistence type="predicted"/>
<dbReference type="Pfam" id="PF08308">
    <property type="entry name" value="PEGA"/>
    <property type="match status" value="1"/>
</dbReference>
<name>A0ABN2BX19_9ACTN</name>
<dbReference type="Proteomes" id="UP001501705">
    <property type="component" value="Unassembled WGS sequence"/>
</dbReference>
<evidence type="ECO:0000313" key="3">
    <source>
        <dbReference type="EMBL" id="GAA1547858.1"/>
    </source>
</evidence>
<keyword evidence="1" id="KW-0472">Membrane</keyword>
<gene>
    <name evidence="3" type="ORF">GCM10009804_00270</name>
</gene>
<organism evidence="3 4">
    <name type="scientific">Kribbella hippodromi</name>
    <dbReference type="NCBI Taxonomy" id="434347"/>
    <lineage>
        <taxon>Bacteria</taxon>
        <taxon>Bacillati</taxon>
        <taxon>Actinomycetota</taxon>
        <taxon>Actinomycetes</taxon>
        <taxon>Propionibacteriales</taxon>
        <taxon>Kribbellaceae</taxon>
        <taxon>Kribbella</taxon>
    </lineage>
</organism>
<protein>
    <recommendedName>
        <fullName evidence="2">PEGA domain-containing protein</fullName>
    </recommendedName>
</protein>
<keyword evidence="1" id="KW-1133">Transmembrane helix</keyword>
<dbReference type="RefSeq" id="WP_344231195.1">
    <property type="nucleotide sequence ID" value="NZ_BAAAPH010000001.1"/>
</dbReference>
<feature type="transmembrane region" description="Helical" evidence="1">
    <location>
        <begin position="12"/>
        <end position="29"/>
    </location>
</feature>
<feature type="domain" description="PEGA" evidence="2">
    <location>
        <begin position="36"/>
        <end position="97"/>
    </location>
</feature>
<accession>A0ABN2BX19</accession>
<dbReference type="EMBL" id="BAAAPH010000001">
    <property type="protein sequence ID" value="GAA1547858.1"/>
    <property type="molecule type" value="Genomic_DNA"/>
</dbReference>
<dbReference type="InterPro" id="IPR013229">
    <property type="entry name" value="PEGA"/>
</dbReference>